<dbReference type="EMBL" id="BDGJ01000091">
    <property type="protein sequence ID" value="GAW92749.1"/>
    <property type="molecule type" value="Genomic_DNA"/>
</dbReference>
<proteinExistence type="predicted"/>
<name>A0A1Z5HT98_9FIRM</name>
<dbReference type="RefSeq" id="WP_088554035.1">
    <property type="nucleotide sequence ID" value="NZ_BDGJ01000091.1"/>
</dbReference>
<evidence type="ECO:0000259" key="1">
    <source>
        <dbReference type="Pfam" id="PF12225"/>
    </source>
</evidence>
<evidence type="ECO:0000313" key="3">
    <source>
        <dbReference type="Proteomes" id="UP000197032"/>
    </source>
</evidence>
<keyword evidence="3" id="KW-1185">Reference proteome</keyword>
<dbReference type="GO" id="GO:0008270">
    <property type="term" value="F:zinc ion binding"/>
    <property type="evidence" value="ECO:0007669"/>
    <property type="project" value="UniProtKB-KW"/>
</dbReference>
<sequence>MGKCLKCKTCLLLKTGGICPIMHCAKGLVNGPCGGAQNECCEIGFHKKCAWLEIFQRCSKSGKLVLSFDPAIKDYSNIVKQNNRNVS</sequence>
<accession>A0A1Z5HT98</accession>
<dbReference type="AlphaFoldDB" id="A0A1Z5HT98"/>
<evidence type="ECO:0000313" key="2">
    <source>
        <dbReference type="EMBL" id="GAW92749.1"/>
    </source>
</evidence>
<dbReference type="OrthoDB" id="2113025at2"/>
<keyword evidence="2" id="KW-0863">Zinc-finger</keyword>
<gene>
    <name evidence="2" type="ORF">KKC1_18990</name>
</gene>
<feature type="domain" description="Methylene-tetrahydrofolate reductase C-terminal-like" evidence="1">
    <location>
        <begin position="3"/>
        <end position="64"/>
    </location>
</feature>
<dbReference type="InterPro" id="IPR022026">
    <property type="entry name" value="DUF5981"/>
</dbReference>
<organism evidence="2 3">
    <name type="scientific">Calderihabitans maritimus</name>
    <dbReference type="NCBI Taxonomy" id="1246530"/>
    <lineage>
        <taxon>Bacteria</taxon>
        <taxon>Bacillati</taxon>
        <taxon>Bacillota</taxon>
        <taxon>Clostridia</taxon>
        <taxon>Neomoorellales</taxon>
        <taxon>Calderihabitantaceae</taxon>
        <taxon>Calderihabitans</taxon>
    </lineage>
</organism>
<reference evidence="3" key="1">
    <citation type="journal article" date="2017" name="Appl. Environ. Microbiol.">
        <title>Genomic analysis of Calderihabitans maritimus KKC1, a thermophilic hydrogenogenic carboxydotrophic bacterium isolated from marine sediment.</title>
        <authorList>
            <person name="Omae K."/>
            <person name="Yoneda Y."/>
            <person name="Fukuyama Y."/>
            <person name="Yoshida T."/>
            <person name="Sako Y."/>
        </authorList>
    </citation>
    <scope>NUCLEOTIDE SEQUENCE [LARGE SCALE GENOMIC DNA]</scope>
    <source>
        <strain evidence="3">KKC1</strain>
    </source>
</reference>
<dbReference type="Proteomes" id="UP000197032">
    <property type="component" value="Unassembled WGS sequence"/>
</dbReference>
<keyword evidence="2" id="KW-0862">Zinc</keyword>
<dbReference type="Pfam" id="PF12225">
    <property type="entry name" value="DUF5981"/>
    <property type="match status" value="1"/>
</dbReference>
<keyword evidence="2" id="KW-0479">Metal-binding</keyword>
<comment type="caution">
    <text evidence="2">The sequence shown here is derived from an EMBL/GenBank/DDBJ whole genome shotgun (WGS) entry which is preliminary data.</text>
</comment>
<protein>
    <submittedName>
        <fullName evidence="2">Zinc-finger protein</fullName>
    </submittedName>
</protein>